<name>A0ABP9U4E0_9MICO</name>
<dbReference type="Pfam" id="PF05610">
    <property type="entry name" value="DUF779"/>
    <property type="match status" value="1"/>
</dbReference>
<dbReference type="InterPro" id="IPR008497">
    <property type="entry name" value="DUF779"/>
</dbReference>
<organism evidence="2 3">
    <name type="scientific">Brevibacterium ammoniilyticum</name>
    <dbReference type="NCBI Taxonomy" id="1046555"/>
    <lineage>
        <taxon>Bacteria</taxon>
        <taxon>Bacillati</taxon>
        <taxon>Actinomycetota</taxon>
        <taxon>Actinomycetes</taxon>
        <taxon>Micrococcales</taxon>
        <taxon>Brevibacteriaceae</taxon>
        <taxon>Brevibacterium</taxon>
    </lineage>
</organism>
<gene>
    <name evidence="2" type="ORF">KACC15558_21340</name>
</gene>
<feature type="region of interest" description="Disordered" evidence="1">
    <location>
        <begin position="1"/>
        <end position="24"/>
    </location>
</feature>
<protein>
    <submittedName>
        <fullName evidence="2">DUF779 domain-containing protein</fullName>
    </submittedName>
</protein>
<keyword evidence="3" id="KW-1185">Reference proteome</keyword>
<dbReference type="RefSeq" id="WP_342038272.1">
    <property type="nucleotide sequence ID" value="NZ_BAABBK010000007.1"/>
</dbReference>
<dbReference type="EMBL" id="BAABNP010000008">
    <property type="protein sequence ID" value="GAA5341094.1"/>
    <property type="molecule type" value="Genomic_DNA"/>
</dbReference>
<reference evidence="2 3" key="1">
    <citation type="submission" date="2024-02" db="EMBL/GenBank/DDBJ databases">
        <title>Characterization of antibiotic resistant novel bacterial strains and their environmental applications.</title>
        <authorList>
            <person name="Manzoor S."/>
            <person name="Abbas S."/>
            <person name="Arshad M."/>
            <person name="Li W.J."/>
            <person name="Ahmed I."/>
        </authorList>
    </citation>
    <scope>NUCLEOTIDE SEQUENCE [LARGE SCALE GENOMIC DNA]</scope>
    <source>
        <strain evidence="2 3">KACC 15558</strain>
    </source>
</reference>
<dbReference type="Proteomes" id="UP001498935">
    <property type="component" value="Unassembled WGS sequence"/>
</dbReference>
<sequence>MSEQIDTAKVGATDISTDRTAAESSVVTEETAPLALESTPTIEGETKSRVAMTQATVDLLGELVAKHGQLMFHQSGGCCDGSSPMCFPEGDFLTSDADVLLGHFELPLPEADANGSSANDGPTTSGIDFWMSAEQFEYWKHTHLTVDVVPGRGAGFSVESPTGNRFIIRSTLMDIG</sequence>
<evidence type="ECO:0000256" key="1">
    <source>
        <dbReference type="SAM" id="MobiDB-lite"/>
    </source>
</evidence>
<accession>A0ABP9U4E0</accession>
<proteinExistence type="predicted"/>
<evidence type="ECO:0000313" key="3">
    <source>
        <dbReference type="Proteomes" id="UP001498935"/>
    </source>
</evidence>
<comment type="caution">
    <text evidence="2">The sequence shown here is derived from an EMBL/GenBank/DDBJ whole genome shotgun (WGS) entry which is preliminary data.</text>
</comment>
<evidence type="ECO:0000313" key="2">
    <source>
        <dbReference type="EMBL" id="GAA5341094.1"/>
    </source>
</evidence>